<name>A0A6M3KVT8_9ZZZZ</name>
<sequence length="63" mass="7521">MFRKGHGYNSLEEFLEYFHELPGARYIYYNNKLMHMNFFTAMSLNSIERAISQGIIYHAEHTS</sequence>
<evidence type="ECO:0000313" key="1">
    <source>
        <dbReference type="EMBL" id="QJA75055.1"/>
    </source>
</evidence>
<evidence type="ECO:0000313" key="2">
    <source>
        <dbReference type="EMBL" id="QJA85398.1"/>
    </source>
</evidence>
<accession>A0A6M3KVT8</accession>
<dbReference type="EMBL" id="MT142138">
    <property type="protein sequence ID" value="QJA75055.1"/>
    <property type="molecule type" value="Genomic_DNA"/>
</dbReference>
<proteinExistence type="predicted"/>
<protein>
    <submittedName>
        <fullName evidence="2">Uncharacterized protein</fullName>
    </submittedName>
</protein>
<gene>
    <name evidence="1" type="ORF">MM415A01874_0003</name>
    <name evidence="2" type="ORF">MM415B02227_0014</name>
</gene>
<dbReference type="AlphaFoldDB" id="A0A6M3KVT8"/>
<dbReference type="EMBL" id="MT142571">
    <property type="protein sequence ID" value="QJA85398.1"/>
    <property type="molecule type" value="Genomic_DNA"/>
</dbReference>
<reference evidence="2" key="1">
    <citation type="submission" date="2020-03" db="EMBL/GenBank/DDBJ databases">
        <title>The deep terrestrial virosphere.</title>
        <authorList>
            <person name="Holmfeldt K."/>
            <person name="Nilsson E."/>
            <person name="Simone D."/>
            <person name="Lopez-Fernandez M."/>
            <person name="Wu X."/>
            <person name="de Brujin I."/>
            <person name="Lundin D."/>
            <person name="Andersson A."/>
            <person name="Bertilsson S."/>
            <person name="Dopson M."/>
        </authorList>
    </citation>
    <scope>NUCLEOTIDE SEQUENCE</scope>
    <source>
        <strain evidence="1">MM415A01874</strain>
        <strain evidence="2">MM415B02227</strain>
    </source>
</reference>
<organism evidence="2">
    <name type="scientific">viral metagenome</name>
    <dbReference type="NCBI Taxonomy" id="1070528"/>
    <lineage>
        <taxon>unclassified sequences</taxon>
        <taxon>metagenomes</taxon>
        <taxon>organismal metagenomes</taxon>
    </lineage>
</organism>